<feature type="transmembrane region" description="Helical" evidence="1">
    <location>
        <begin position="217"/>
        <end position="237"/>
    </location>
</feature>
<comment type="caution">
    <text evidence="2">The sequence shown here is derived from an EMBL/GenBank/DDBJ whole genome shotgun (WGS) entry which is preliminary data.</text>
</comment>
<feature type="transmembrane region" description="Helical" evidence="1">
    <location>
        <begin position="99"/>
        <end position="119"/>
    </location>
</feature>
<dbReference type="Proteomes" id="UP000563906">
    <property type="component" value="Unassembled WGS sequence"/>
</dbReference>
<reference evidence="2 3" key="1">
    <citation type="submission" date="2020-07" db="EMBL/GenBank/DDBJ databases">
        <title>Bacterium isolated from marine sediment.</title>
        <authorList>
            <person name="Shang D."/>
            <person name="Du Z.-J."/>
        </authorList>
    </citation>
    <scope>NUCLEOTIDE SEQUENCE [LARGE SCALE GENOMIC DNA]</scope>
    <source>
        <strain evidence="2 3">S7007</strain>
    </source>
</reference>
<feature type="transmembrane region" description="Helical" evidence="1">
    <location>
        <begin position="140"/>
        <end position="166"/>
    </location>
</feature>
<gene>
    <name evidence="2" type="ORF">H3Z83_12350</name>
</gene>
<sequence length="238" mass="24964">MLENIQQWTNGVIEGQLNSPLFFIAIFVLGLVAAVGSACNVGVLAAITSYAGSETSSKNKASHLKTGFSFLLGNIISLSLVGALTGLISASIGQIVGQYWTIIAGVLVVYLGLSSLNMLPFSLKVGLNLSSKVSKLANKSFLFGLILGGFATACSVGCSPIFPIILGTSYLQGSLLMSWFTLFVFAIGYSIPLGALLVGFGFGFNKFSDKLLQNKQLISQISGVALITFGFGLLLGWI</sequence>
<keyword evidence="1" id="KW-0472">Membrane</keyword>
<dbReference type="PANTHER" id="PTHR31272:SF6">
    <property type="entry name" value="CYTOCHROME C-TYPE BIOGENESIS CCDA-LIKE CHLOROPLASTIC PROTEIN"/>
    <property type="match status" value="1"/>
</dbReference>
<evidence type="ECO:0000313" key="3">
    <source>
        <dbReference type="Proteomes" id="UP000563906"/>
    </source>
</evidence>
<dbReference type="InterPro" id="IPR051790">
    <property type="entry name" value="Cytochrome_c-biogenesis_DsbD"/>
</dbReference>
<dbReference type="RefSeq" id="WP_182125804.1">
    <property type="nucleotide sequence ID" value="NZ_JACGLS010000008.1"/>
</dbReference>
<organism evidence="2 3">
    <name type="scientific">Tenacibaculum pelagium</name>
    <dbReference type="NCBI Taxonomy" id="2759527"/>
    <lineage>
        <taxon>Bacteria</taxon>
        <taxon>Pseudomonadati</taxon>
        <taxon>Bacteroidota</taxon>
        <taxon>Flavobacteriia</taxon>
        <taxon>Flavobacteriales</taxon>
        <taxon>Flavobacteriaceae</taxon>
        <taxon>Tenacibaculum</taxon>
    </lineage>
</organism>
<protein>
    <recommendedName>
        <fullName evidence="4">Cytochrome C biogenesis protein</fullName>
    </recommendedName>
</protein>
<dbReference type="PANTHER" id="PTHR31272">
    <property type="entry name" value="CYTOCHROME C-TYPE BIOGENESIS PROTEIN HI_1454-RELATED"/>
    <property type="match status" value="1"/>
</dbReference>
<feature type="transmembrane region" description="Helical" evidence="1">
    <location>
        <begin position="68"/>
        <end position="93"/>
    </location>
</feature>
<keyword evidence="1" id="KW-1133">Transmembrane helix</keyword>
<accession>A0A839ASH5</accession>
<keyword evidence="3" id="KW-1185">Reference proteome</keyword>
<keyword evidence="1" id="KW-0812">Transmembrane</keyword>
<feature type="transmembrane region" description="Helical" evidence="1">
    <location>
        <begin position="178"/>
        <end position="205"/>
    </location>
</feature>
<feature type="transmembrane region" description="Helical" evidence="1">
    <location>
        <begin position="20"/>
        <end position="47"/>
    </location>
</feature>
<evidence type="ECO:0008006" key="4">
    <source>
        <dbReference type="Google" id="ProtNLM"/>
    </source>
</evidence>
<name>A0A839ASH5_9FLAO</name>
<dbReference type="EMBL" id="JACGLS010000008">
    <property type="protein sequence ID" value="MBA6157300.1"/>
    <property type="molecule type" value="Genomic_DNA"/>
</dbReference>
<proteinExistence type="predicted"/>
<evidence type="ECO:0000256" key="1">
    <source>
        <dbReference type="SAM" id="Phobius"/>
    </source>
</evidence>
<evidence type="ECO:0000313" key="2">
    <source>
        <dbReference type="EMBL" id="MBA6157300.1"/>
    </source>
</evidence>
<dbReference type="AlphaFoldDB" id="A0A839ASH5"/>